<feature type="domain" description="Methyltransferase FkbM" evidence="1">
    <location>
        <begin position="50"/>
        <end position="189"/>
    </location>
</feature>
<dbReference type="InterPro" id="IPR006342">
    <property type="entry name" value="FkbM_mtfrase"/>
</dbReference>
<comment type="caution">
    <text evidence="2">The sequence shown here is derived from an EMBL/GenBank/DDBJ whole genome shotgun (WGS) entry which is preliminary data.</text>
</comment>
<dbReference type="PANTHER" id="PTHR34203">
    <property type="entry name" value="METHYLTRANSFERASE, FKBM FAMILY PROTEIN"/>
    <property type="match status" value="1"/>
</dbReference>
<evidence type="ECO:0000259" key="1">
    <source>
        <dbReference type="Pfam" id="PF05050"/>
    </source>
</evidence>
<dbReference type="GO" id="GO:0032259">
    <property type="term" value="P:methylation"/>
    <property type="evidence" value="ECO:0007669"/>
    <property type="project" value="UniProtKB-KW"/>
</dbReference>
<keyword evidence="2" id="KW-0489">Methyltransferase</keyword>
<reference evidence="2 3" key="1">
    <citation type="submission" date="2023-01" db="EMBL/GenBank/DDBJ databases">
        <title>Genomes from the Australian National Cyanobacteria Reference Collection.</title>
        <authorList>
            <person name="Willis A."/>
            <person name="Lee E.M.F."/>
        </authorList>
    </citation>
    <scope>NUCLEOTIDE SEQUENCE [LARGE SCALE GENOMIC DNA]</scope>
    <source>
        <strain evidence="2 3">CS-549</strain>
    </source>
</reference>
<name>A0ABT4ZW99_9CYAN</name>
<dbReference type="Proteomes" id="UP001211711">
    <property type="component" value="Unassembled WGS sequence"/>
</dbReference>
<dbReference type="InterPro" id="IPR052514">
    <property type="entry name" value="SAM-dependent_MTase"/>
</dbReference>
<dbReference type="Pfam" id="PF05050">
    <property type="entry name" value="Methyltransf_21"/>
    <property type="match status" value="1"/>
</dbReference>
<keyword evidence="2" id="KW-0808">Transferase</keyword>
<proteinExistence type="predicted"/>
<dbReference type="Gene3D" id="3.40.50.150">
    <property type="entry name" value="Vaccinia Virus protein VP39"/>
    <property type="match status" value="1"/>
</dbReference>
<keyword evidence="3" id="KW-1185">Reference proteome</keyword>
<organism evidence="2 3">
    <name type="scientific">Sphaerospermopsis kisseleviana CS-549</name>
    <dbReference type="NCBI Taxonomy" id="3021783"/>
    <lineage>
        <taxon>Bacteria</taxon>
        <taxon>Bacillati</taxon>
        <taxon>Cyanobacteriota</taxon>
        <taxon>Cyanophyceae</taxon>
        <taxon>Nostocales</taxon>
        <taxon>Aphanizomenonaceae</taxon>
        <taxon>Sphaerospermopsis</taxon>
        <taxon>Sphaerospermopsis kisseleviana</taxon>
    </lineage>
</organism>
<dbReference type="SUPFAM" id="SSF53335">
    <property type="entry name" value="S-adenosyl-L-methionine-dependent methyltransferases"/>
    <property type="match status" value="1"/>
</dbReference>
<sequence length="234" mass="26278">MKTTLSNGAIVYGKNRKGFGGRGIYVYRDAIEPEFEYLDKFLDAEGVFIDVGANTGIYTVKAAKHFNNHGTVLAIEPFPDVFATLFHTIQANGFTNVRLRNCCAGERTGSAILWMNRNQPNSFSLVKQEELANGLSTLTIALDDLFVWEGLNRLDYLKIDVEGAEQQVIAGAKKVIEKYRPIIQVEVIFKEISVNLFNYSVFRASTDSPNKIYIPNESTKIQVCKQLGWQQIPN</sequence>
<dbReference type="InterPro" id="IPR029063">
    <property type="entry name" value="SAM-dependent_MTases_sf"/>
</dbReference>
<dbReference type="PANTHER" id="PTHR34203:SF15">
    <property type="entry name" value="SLL1173 PROTEIN"/>
    <property type="match status" value="1"/>
</dbReference>
<evidence type="ECO:0000313" key="2">
    <source>
        <dbReference type="EMBL" id="MDB9443699.1"/>
    </source>
</evidence>
<accession>A0ABT4ZW99</accession>
<dbReference type="NCBIfam" id="TIGR01444">
    <property type="entry name" value="fkbM_fam"/>
    <property type="match status" value="1"/>
</dbReference>
<protein>
    <submittedName>
        <fullName evidence="2">FkbM family methyltransferase</fullName>
    </submittedName>
</protein>
<dbReference type="RefSeq" id="WP_272110805.1">
    <property type="nucleotide sequence ID" value="NZ_JAQMTI010000259.1"/>
</dbReference>
<dbReference type="EMBL" id="JAQMTI010000259">
    <property type="protein sequence ID" value="MDB9443699.1"/>
    <property type="molecule type" value="Genomic_DNA"/>
</dbReference>
<gene>
    <name evidence="2" type="ORF">PN497_20435</name>
</gene>
<evidence type="ECO:0000313" key="3">
    <source>
        <dbReference type="Proteomes" id="UP001211711"/>
    </source>
</evidence>
<dbReference type="GO" id="GO:0008168">
    <property type="term" value="F:methyltransferase activity"/>
    <property type="evidence" value="ECO:0007669"/>
    <property type="project" value="UniProtKB-KW"/>
</dbReference>